<proteinExistence type="predicted"/>
<gene>
    <name evidence="1" type="ORF">J2X78_005085</name>
</gene>
<comment type="caution">
    <text evidence="1">The sequence shown here is derived from an EMBL/GenBank/DDBJ whole genome shotgun (WGS) entry which is preliminary data.</text>
</comment>
<protein>
    <submittedName>
        <fullName evidence="1">Uncharacterized protein</fullName>
    </submittedName>
</protein>
<sequence>MKKSSLISICCLLLLVFSGCKKDRQEMREEKFDINNPYGYVIAVTYNNFNYPGISSGVLLFSNDNKNSKAMLYDRNGERVLNYTVNGSELKFLENGELLFEFRIENNKIEVPGNNLVAKKAELVKIPAENRLAGKTFTGIYYNPNGTVHQPKFFYAFAQSGNKVDVGFEPGTTIRSETYVLAANMAALVKKTNFVEFVMVMPNGDIVCNYTDINGGTYYSKYGEFK</sequence>
<evidence type="ECO:0000313" key="1">
    <source>
        <dbReference type="EMBL" id="MDR6786490.1"/>
    </source>
</evidence>
<name>A0ACC6L4B1_9SPHI</name>
<dbReference type="Proteomes" id="UP001246858">
    <property type="component" value="Unassembled WGS sequence"/>
</dbReference>
<accession>A0ACC6L4B1</accession>
<reference evidence="1" key="1">
    <citation type="submission" date="2023-07" db="EMBL/GenBank/DDBJ databases">
        <title>Sorghum-associated microbial communities from plants grown in Nebraska, USA.</title>
        <authorList>
            <person name="Schachtman D."/>
        </authorList>
    </citation>
    <scope>NUCLEOTIDE SEQUENCE</scope>
    <source>
        <strain evidence="1">2697</strain>
    </source>
</reference>
<dbReference type="EMBL" id="JAVDTF010000007">
    <property type="protein sequence ID" value="MDR6786490.1"/>
    <property type="molecule type" value="Genomic_DNA"/>
</dbReference>
<keyword evidence="2" id="KW-1185">Reference proteome</keyword>
<evidence type="ECO:0000313" key="2">
    <source>
        <dbReference type="Proteomes" id="UP001246858"/>
    </source>
</evidence>
<organism evidence="1 2">
    <name type="scientific">Pedobacter africanus</name>
    <dbReference type="NCBI Taxonomy" id="151894"/>
    <lineage>
        <taxon>Bacteria</taxon>
        <taxon>Pseudomonadati</taxon>
        <taxon>Bacteroidota</taxon>
        <taxon>Sphingobacteriia</taxon>
        <taxon>Sphingobacteriales</taxon>
        <taxon>Sphingobacteriaceae</taxon>
        <taxon>Pedobacter</taxon>
    </lineage>
</organism>